<name>A0A0A9Y7P7_LYGHE</name>
<proteinExistence type="predicted"/>
<keyword evidence="1" id="KW-0689">Ribosomal protein</keyword>
<dbReference type="GO" id="GO:0005840">
    <property type="term" value="C:ribosome"/>
    <property type="evidence" value="ECO:0007669"/>
    <property type="project" value="UniProtKB-KW"/>
</dbReference>
<dbReference type="PANTHER" id="PTHR22955:SF77">
    <property type="entry name" value="ASPARTIC PUTATIVE DOMAIN-CONTAINING PROTEIN-RELATED"/>
    <property type="match status" value="1"/>
</dbReference>
<gene>
    <name evidence="1" type="primary">rimO_0</name>
    <name evidence="1" type="ORF">CM83_104804</name>
</gene>
<organism evidence="1">
    <name type="scientific">Lygus hesperus</name>
    <name type="common">Western plant bug</name>
    <dbReference type="NCBI Taxonomy" id="30085"/>
    <lineage>
        <taxon>Eukaryota</taxon>
        <taxon>Metazoa</taxon>
        <taxon>Ecdysozoa</taxon>
        <taxon>Arthropoda</taxon>
        <taxon>Hexapoda</taxon>
        <taxon>Insecta</taxon>
        <taxon>Pterygota</taxon>
        <taxon>Neoptera</taxon>
        <taxon>Paraneoptera</taxon>
        <taxon>Hemiptera</taxon>
        <taxon>Heteroptera</taxon>
        <taxon>Panheteroptera</taxon>
        <taxon>Cimicomorpha</taxon>
        <taxon>Miridae</taxon>
        <taxon>Mirini</taxon>
        <taxon>Lygus</taxon>
    </lineage>
</organism>
<feature type="non-terminal residue" evidence="1">
    <location>
        <position position="1"/>
    </location>
</feature>
<dbReference type="EMBL" id="GBHO01016511">
    <property type="protein sequence ID" value="JAG27093.1"/>
    <property type="molecule type" value="Transcribed_RNA"/>
</dbReference>
<sequence>DLRIPRWIPLHSGELWLVGFADASERAYAAVIYAVSWNGSDCVVRIVTSKARVAPVKAMTMPRLELCAAHLLGRLMSKISASFPRVHPERQLAFSDSTVVLSWIT</sequence>
<accession>A0A0A9Y7P7</accession>
<keyword evidence="1" id="KW-0808">Transferase</keyword>
<keyword evidence="1" id="KW-0687">Ribonucleoprotein</keyword>
<reference evidence="1" key="1">
    <citation type="journal article" date="2014" name="PLoS ONE">
        <title>Transcriptome-Based Identification of ABC Transporters in the Western Tarnished Plant Bug Lygus hesperus.</title>
        <authorList>
            <person name="Hull J.J."/>
            <person name="Chaney K."/>
            <person name="Geib S.M."/>
            <person name="Fabrick J.A."/>
            <person name="Brent C.S."/>
            <person name="Walsh D."/>
            <person name="Lavine L.C."/>
        </authorList>
    </citation>
    <scope>NUCLEOTIDE SEQUENCE</scope>
</reference>
<protein>
    <submittedName>
        <fullName evidence="1">Ribosomal protein S12 methylthiotransferase RimO</fullName>
    </submittedName>
</protein>
<dbReference type="AlphaFoldDB" id="A0A0A9Y7P7"/>
<dbReference type="Pfam" id="PF05380">
    <property type="entry name" value="Peptidase_A17"/>
    <property type="match status" value="1"/>
</dbReference>
<dbReference type="GO" id="GO:0016740">
    <property type="term" value="F:transferase activity"/>
    <property type="evidence" value="ECO:0007669"/>
    <property type="project" value="UniProtKB-KW"/>
</dbReference>
<reference evidence="1" key="2">
    <citation type="submission" date="2014-07" db="EMBL/GenBank/DDBJ databases">
        <authorList>
            <person name="Hull J."/>
        </authorList>
    </citation>
    <scope>NUCLEOTIDE SEQUENCE</scope>
</reference>
<feature type="non-terminal residue" evidence="1">
    <location>
        <position position="105"/>
    </location>
</feature>
<dbReference type="InterPro" id="IPR008042">
    <property type="entry name" value="Retrotrans_Pao"/>
</dbReference>
<dbReference type="PANTHER" id="PTHR22955">
    <property type="entry name" value="RETROTRANSPOSON"/>
    <property type="match status" value="1"/>
</dbReference>
<evidence type="ECO:0000313" key="1">
    <source>
        <dbReference type="EMBL" id="JAG27093.1"/>
    </source>
</evidence>